<evidence type="ECO:0000256" key="1">
    <source>
        <dbReference type="SAM" id="SignalP"/>
    </source>
</evidence>
<gene>
    <name evidence="2" type="ORF">BHK69_03665</name>
</gene>
<name>A0A1D7TX49_9HYPH</name>
<evidence type="ECO:0000313" key="2">
    <source>
        <dbReference type="EMBL" id="AOO79699.1"/>
    </source>
</evidence>
<protein>
    <submittedName>
        <fullName evidence="2">Uncharacterized protein</fullName>
    </submittedName>
</protein>
<proteinExistence type="predicted"/>
<evidence type="ECO:0000313" key="3">
    <source>
        <dbReference type="Proteomes" id="UP000094969"/>
    </source>
</evidence>
<accession>A0A1D7TX49</accession>
<dbReference type="EMBL" id="CP017147">
    <property type="protein sequence ID" value="AOO79699.1"/>
    <property type="molecule type" value="Genomic_DNA"/>
</dbReference>
<reference evidence="2 3" key="1">
    <citation type="journal article" date="2015" name="Antonie Van Leeuwenhoek">
        <title>Bosea vaviloviae sp. nov., a new species of slow-growing rhizobia isolated from nodules of the relict species Vavilovia formosa (Stev.) Fed.</title>
        <authorList>
            <person name="Safronova V.I."/>
            <person name="Kuznetsova I.G."/>
            <person name="Sazanova A.L."/>
            <person name="Kimeklis A.K."/>
            <person name="Belimov A.A."/>
            <person name="Andronov E.E."/>
            <person name="Pinaev A.G."/>
            <person name="Chizhevskaya E.P."/>
            <person name="Pukhaev A.R."/>
            <person name="Popov K.P."/>
            <person name="Willems A."/>
            <person name="Tikhonovich I.A."/>
        </authorList>
    </citation>
    <scope>NUCLEOTIDE SEQUENCE [LARGE SCALE GENOMIC DNA]</scope>
    <source>
        <strain evidence="2 3">Vaf18</strain>
    </source>
</reference>
<dbReference type="Proteomes" id="UP000094969">
    <property type="component" value="Chromosome"/>
</dbReference>
<feature type="chain" id="PRO_5009099708" evidence="1">
    <location>
        <begin position="20"/>
        <end position="198"/>
    </location>
</feature>
<keyword evidence="3" id="KW-1185">Reference proteome</keyword>
<dbReference type="KEGG" id="bvv:BHK69_03665"/>
<organism evidence="2 3">
    <name type="scientific">Bosea vaviloviae</name>
    <dbReference type="NCBI Taxonomy" id="1526658"/>
    <lineage>
        <taxon>Bacteria</taxon>
        <taxon>Pseudomonadati</taxon>
        <taxon>Pseudomonadota</taxon>
        <taxon>Alphaproteobacteria</taxon>
        <taxon>Hyphomicrobiales</taxon>
        <taxon>Boseaceae</taxon>
        <taxon>Bosea</taxon>
    </lineage>
</organism>
<dbReference type="AlphaFoldDB" id="A0A1D7TX49"/>
<keyword evidence="1" id="KW-0732">Signal</keyword>
<dbReference type="RefSeq" id="WP_069688921.1">
    <property type="nucleotide sequence ID" value="NZ_CP017147.1"/>
</dbReference>
<dbReference type="OrthoDB" id="958621at2"/>
<sequence>MKRLILLVLLTLGCTSAHAQTPAPTIKRDLATESWNDNLPAPDDRYTNPKSKLYSGPNGWFGTGRVVAEIANPSRTRYDYKASFVSTSQTFVGVEAGKLTIMTMDFGIERPAVGDYKAGSKVASSAKAVKVTFDDLTDKKIRGWASADNAGIVTVSEINGFLYFKLRDLRLQPVGPHNTGEMKAVMTIGFEGAIPPDR</sequence>
<feature type="signal peptide" evidence="1">
    <location>
        <begin position="1"/>
        <end position="19"/>
    </location>
</feature>